<comment type="caution">
    <text evidence="2">The sequence shown here is derived from an EMBL/GenBank/DDBJ whole genome shotgun (WGS) entry which is preliminary data.</text>
</comment>
<dbReference type="EMBL" id="CAMXCT020001779">
    <property type="protein sequence ID" value="CAL1146343.1"/>
    <property type="molecule type" value="Genomic_DNA"/>
</dbReference>
<dbReference type="SUPFAM" id="SSF53649">
    <property type="entry name" value="Alkaline phosphatase-like"/>
    <property type="match status" value="1"/>
</dbReference>
<evidence type="ECO:0000313" key="4">
    <source>
        <dbReference type="EMBL" id="CAL4780280.1"/>
    </source>
</evidence>
<reference evidence="2" key="1">
    <citation type="submission" date="2022-10" db="EMBL/GenBank/DDBJ databases">
        <authorList>
            <person name="Chen Y."/>
            <person name="Dougan E. K."/>
            <person name="Chan C."/>
            <person name="Rhodes N."/>
            <person name="Thang M."/>
        </authorList>
    </citation>
    <scope>NUCLEOTIDE SEQUENCE</scope>
</reference>
<organism evidence="2">
    <name type="scientific">Cladocopium goreaui</name>
    <dbReference type="NCBI Taxonomy" id="2562237"/>
    <lineage>
        <taxon>Eukaryota</taxon>
        <taxon>Sar</taxon>
        <taxon>Alveolata</taxon>
        <taxon>Dinophyceae</taxon>
        <taxon>Suessiales</taxon>
        <taxon>Symbiodiniaceae</taxon>
        <taxon>Cladocopium</taxon>
    </lineage>
</organism>
<sequence>MELKEEVKFRRCVQAVIAFTVSASECGKWTWGKYLHDGYGYWWVSATGFSYFSEGGSDQRDEAILSLILTLLVIDVLVQWIFHTLGARVAKSLHVALAALLGCLSTADLSLTVGAGGARVSLPLVLFAVTECGYVLRMVWPWLHYVAMSLAVVMSLLLLSLPCLRQMARLIAVSWRLPWLLKLSGAIYCGRSLWIRRSESEGVGADLLSQLGSDAFAMIMGKLFPAESREVLRSHATAKMEGARDFPPLLIFHWEAGADVLLDLDGPVATPFLHQMLSRPDVFAGSAIASVPVTLKTAWEVLCGVPASSTSDFREQGSHLRHECLPRALRRCCGYRSLLAKTDKELPDIPRRVFGFEATVVAEDMDGLLPKIQAQLDAWDAYGGAPVFVYFYGGDAHPPYYASKVDSSERGYVESELLDIFLALNRRTDLAAEQLAKIWPPKPQPGAGPWRREHGLAFYLGDHGEQLTGHDPPPHGNLVSPDVSRTLLAVEARAFAPNFQPHRLVRMADIYATIASAVGLKLNGSLFVGRSLLGNGSTDAPHNEHAAISSFSFYRPGDLSAIHFLADGHMCAAEFHRGSEGWSLHQVDAVQNSFGAGRLAMTEKGVESCRAVAVQRLRAALRHRYQSNLLLTESNVHAAWLIATMRAAALKAKVLAAWVAKSVLWPILPAPAADSEPDPNCSEPVNLTCAEL</sequence>
<keyword evidence="1" id="KW-0812">Transmembrane</keyword>
<evidence type="ECO:0000313" key="2">
    <source>
        <dbReference type="EMBL" id="CAI3992968.1"/>
    </source>
</evidence>
<evidence type="ECO:0000313" key="5">
    <source>
        <dbReference type="Proteomes" id="UP001152797"/>
    </source>
</evidence>
<dbReference type="EMBL" id="CAMXCT010001779">
    <property type="protein sequence ID" value="CAI3992968.1"/>
    <property type="molecule type" value="Genomic_DNA"/>
</dbReference>
<feature type="transmembrane region" description="Helical" evidence="1">
    <location>
        <begin position="63"/>
        <end position="82"/>
    </location>
</feature>
<dbReference type="InterPro" id="IPR017850">
    <property type="entry name" value="Alkaline_phosphatase_core_sf"/>
</dbReference>
<keyword evidence="1" id="KW-1133">Transmembrane helix</keyword>
<evidence type="ECO:0000313" key="3">
    <source>
        <dbReference type="EMBL" id="CAL1146343.1"/>
    </source>
</evidence>
<accession>A0A9P1CL94</accession>
<keyword evidence="5" id="KW-1185">Reference proteome</keyword>
<evidence type="ECO:0000256" key="1">
    <source>
        <dbReference type="SAM" id="Phobius"/>
    </source>
</evidence>
<keyword evidence="1" id="KW-0472">Membrane</keyword>
<reference evidence="3" key="2">
    <citation type="submission" date="2024-04" db="EMBL/GenBank/DDBJ databases">
        <authorList>
            <person name="Chen Y."/>
            <person name="Shah S."/>
            <person name="Dougan E. K."/>
            <person name="Thang M."/>
            <person name="Chan C."/>
        </authorList>
    </citation>
    <scope>NUCLEOTIDE SEQUENCE [LARGE SCALE GENOMIC DNA]</scope>
</reference>
<dbReference type="OrthoDB" id="440136at2759"/>
<protein>
    <submittedName>
        <fullName evidence="4">Lysine-specific histone demethylase 1B</fullName>
    </submittedName>
</protein>
<dbReference type="EMBL" id="CAMXCT030001779">
    <property type="protein sequence ID" value="CAL4780280.1"/>
    <property type="molecule type" value="Genomic_DNA"/>
</dbReference>
<name>A0A9P1CL94_9DINO</name>
<dbReference type="Proteomes" id="UP001152797">
    <property type="component" value="Unassembled WGS sequence"/>
</dbReference>
<feature type="transmembrane region" description="Helical" evidence="1">
    <location>
        <begin position="142"/>
        <end position="161"/>
    </location>
</feature>
<gene>
    <name evidence="2" type="ORF">C1SCF055_LOCUS19758</name>
</gene>
<dbReference type="AlphaFoldDB" id="A0A9P1CL94"/>
<proteinExistence type="predicted"/>
<dbReference type="Gene3D" id="3.40.720.10">
    <property type="entry name" value="Alkaline Phosphatase, subunit A"/>
    <property type="match status" value="1"/>
</dbReference>
<feature type="transmembrane region" description="Helical" evidence="1">
    <location>
        <begin position="94"/>
        <end position="113"/>
    </location>
</feature>